<keyword evidence="2" id="KW-0479">Metal-binding</keyword>
<dbReference type="GO" id="GO:0006355">
    <property type="term" value="P:regulation of DNA-templated transcription"/>
    <property type="evidence" value="ECO:0007669"/>
    <property type="project" value="UniProtKB-UniRule"/>
</dbReference>
<dbReference type="InterPro" id="IPR018289">
    <property type="entry name" value="MULE_transposase_dom"/>
</dbReference>
<dbReference type="SMR" id="A0A8I7B4U1"/>
<proteinExistence type="inferred from homology"/>
<dbReference type="Gramene" id="HORVU.MOREX.r2.2HG0090220.1">
    <property type="protein sequence ID" value="HORVU.MOREX.r2.2HG0090220.1"/>
    <property type="gene ID" value="HORVU.MOREX.r2.2HG0090220"/>
</dbReference>
<dbReference type="PANTHER" id="PTHR31669">
    <property type="entry name" value="PROTEIN FAR1-RELATED SEQUENCE 10-RELATED"/>
    <property type="match status" value="1"/>
</dbReference>
<keyword evidence="2" id="KW-0539">Nucleus</keyword>
<sequence length="502" mass="57790">MPCAPFIGINNCGQSIQFGCGFVRNELSTSFVWLFETFLEAMGGLAPTNIITDQDFAMRSAIQDVFPNTTHRNCRWHIMQNATEKLGALLAKKPELQAEFNDCVNDSYAPEEFEARWIAMVQQHGVAEHPDFVYLYEKRRCWVPAYFMHKFYPFLQTTQRSEGFNDVLKKYVNPQNSIMDFIRQYAAIQEKIMCAESKQDADTTITTARKWSYNPIELQMSSIYTCNIFLRFQGEMQSLLSYSCKQMGAQEYMVDCIAKFFPGYGNKSFKVHANVEEGFYMCECCKYERDGIVCCHILRIMVQLGVTTLPAAYILKRWTWLADEMLVDMSSQVPGKVHEMPEESVILMKTTLMKNEFASLAKVGCRTADGRKIIGTHLKEMKRELGALAKEQKKEDQRLILLQFLQQLLRVHHLCQSMLLNLLILPQFMASTTKVVFPMECLSNQALWGTVLQLRVHTLCQTLLLHQSILPQLLLPPTTKAVLLMQLRSTLKFRAKVLCWLL</sequence>
<protein>
    <recommendedName>
        <fullName evidence="2">Protein FAR1-RELATED SEQUENCE</fullName>
    </recommendedName>
</protein>
<dbReference type="InterPro" id="IPR031052">
    <property type="entry name" value="FHY3/FAR1"/>
</dbReference>
<dbReference type="GO" id="GO:0008270">
    <property type="term" value="F:zinc ion binding"/>
    <property type="evidence" value="ECO:0007669"/>
    <property type="project" value="UniProtKB-UniRule"/>
</dbReference>
<comment type="subcellular location">
    <subcellularLocation>
        <location evidence="2">Nucleus</location>
    </subcellularLocation>
</comment>
<organism evidence="4 5">
    <name type="scientific">Hordeum vulgare subsp. vulgare</name>
    <name type="common">Domesticated barley</name>
    <dbReference type="NCBI Taxonomy" id="112509"/>
    <lineage>
        <taxon>Eukaryota</taxon>
        <taxon>Viridiplantae</taxon>
        <taxon>Streptophyta</taxon>
        <taxon>Embryophyta</taxon>
        <taxon>Tracheophyta</taxon>
        <taxon>Spermatophyta</taxon>
        <taxon>Magnoliopsida</taxon>
        <taxon>Liliopsida</taxon>
        <taxon>Poales</taxon>
        <taxon>Poaceae</taxon>
        <taxon>BOP clade</taxon>
        <taxon>Pooideae</taxon>
        <taxon>Triticodae</taxon>
        <taxon>Triticeae</taxon>
        <taxon>Hordeinae</taxon>
        <taxon>Hordeum</taxon>
    </lineage>
</organism>
<comment type="similarity">
    <text evidence="2">Belongs to the FHY3/FAR1 family.</text>
</comment>
<dbReference type="InterPro" id="IPR007527">
    <property type="entry name" value="Znf_SWIM"/>
</dbReference>
<accession>A0A8I7B4U1</accession>
<keyword evidence="1 2" id="KW-0863">Zinc-finger</keyword>
<evidence type="ECO:0000259" key="3">
    <source>
        <dbReference type="PROSITE" id="PS50966"/>
    </source>
</evidence>
<evidence type="ECO:0000256" key="2">
    <source>
        <dbReference type="RuleBase" id="RU367018"/>
    </source>
</evidence>
<name>A0A8I7B4U1_HORVV</name>
<dbReference type="Gramene" id="HORVU.MOREX.r3.2HG0109900.1">
    <property type="protein sequence ID" value="HORVU.MOREX.r3.2HG0109900.1"/>
    <property type="gene ID" value="HORVU.MOREX.r3.2HG0109900"/>
</dbReference>
<feature type="domain" description="SWIM-type" evidence="3">
    <location>
        <begin position="269"/>
        <end position="305"/>
    </location>
</feature>
<reference evidence="5" key="1">
    <citation type="journal article" date="2012" name="Nature">
        <title>A physical, genetic and functional sequence assembly of the barley genome.</title>
        <authorList>
            <consortium name="The International Barley Genome Sequencing Consortium"/>
            <person name="Mayer K.F."/>
            <person name="Waugh R."/>
            <person name="Brown J.W."/>
            <person name="Schulman A."/>
            <person name="Langridge P."/>
            <person name="Platzer M."/>
            <person name="Fincher G.B."/>
            <person name="Muehlbauer G.J."/>
            <person name="Sato K."/>
            <person name="Close T.J."/>
            <person name="Wise R.P."/>
            <person name="Stein N."/>
        </authorList>
    </citation>
    <scope>NUCLEOTIDE SEQUENCE [LARGE SCALE GENOMIC DNA]</scope>
    <source>
        <strain evidence="5">cv. Morex</strain>
    </source>
</reference>
<evidence type="ECO:0000313" key="5">
    <source>
        <dbReference type="Proteomes" id="UP000011116"/>
    </source>
</evidence>
<evidence type="ECO:0000313" key="4">
    <source>
        <dbReference type="EnsemblPlants" id="HORVU.MOREX.r3.2HG0109900.1"/>
    </source>
</evidence>
<reference evidence="4" key="3">
    <citation type="submission" date="2022-01" db="UniProtKB">
        <authorList>
            <consortium name="EnsemblPlants"/>
        </authorList>
    </citation>
    <scope>IDENTIFICATION</scope>
    <source>
        <strain evidence="4">subsp. vulgare</strain>
    </source>
</reference>
<reference evidence="4" key="2">
    <citation type="submission" date="2020-10" db="EMBL/GenBank/DDBJ databases">
        <authorList>
            <person name="Scholz U."/>
            <person name="Mascher M."/>
            <person name="Fiebig A."/>
        </authorList>
    </citation>
    <scope>NUCLEOTIDE SEQUENCE [LARGE SCALE GENOMIC DNA]</scope>
    <source>
        <strain evidence="4">cv. Morex</strain>
    </source>
</reference>
<keyword evidence="5" id="KW-1185">Reference proteome</keyword>
<dbReference type="PANTHER" id="PTHR31669:SF296">
    <property type="entry name" value="PROTEIN FAR1-RELATED SEQUENCE"/>
    <property type="match status" value="1"/>
</dbReference>
<dbReference type="PROSITE" id="PS50966">
    <property type="entry name" value="ZF_SWIM"/>
    <property type="match status" value="1"/>
</dbReference>
<comment type="function">
    <text evidence="2">Putative transcription activator involved in regulating light control of development.</text>
</comment>
<dbReference type="Pfam" id="PF10551">
    <property type="entry name" value="MULE"/>
    <property type="match status" value="1"/>
</dbReference>
<dbReference type="GO" id="GO:0005634">
    <property type="term" value="C:nucleus"/>
    <property type="evidence" value="ECO:0007669"/>
    <property type="project" value="UniProtKB-SubCell"/>
</dbReference>
<evidence type="ECO:0000256" key="1">
    <source>
        <dbReference type="PROSITE-ProRule" id="PRU00325"/>
    </source>
</evidence>
<dbReference type="AlphaFoldDB" id="A0A8I7B4U1"/>
<dbReference type="Proteomes" id="UP000011116">
    <property type="component" value="Chromosome 2H"/>
</dbReference>
<dbReference type="EnsemblPlants" id="HORVU.MOREX.r3.2HG0109900.1">
    <property type="protein sequence ID" value="HORVU.MOREX.r3.2HG0109900.1"/>
    <property type="gene ID" value="HORVU.MOREX.r3.2HG0109900"/>
</dbReference>
<keyword evidence="2" id="KW-0862">Zinc</keyword>